<dbReference type="EMBL" id="BLAL01000215">
    <property type="protein sequence ID" value="GES92499.1"/>
    <property type="molecule type" value="Genomic_DNA"/>
</dbReference>
<dbReference type="Gene3D" id="3.40.50.410">
    <property type="entry name" value="von Willebrand factor, type A domain"/>
    <property type="match status" value="1"/>
</dbReference>
<dbReference type="InterPro" id="IPR004166">
    <property type="entry name" value="a-kinase_dom"/>
</dbReference>
<dbReference type="Proteomes" id="UP000615446">
    <property type="component" value="Unassembled WGS sequence"/>
</dbReference>
<dbReference type="PROSITE" id="PS51158">
    <property type="entry name" value="ALPHA_KINASE"/>
    <property type="match status" value="1"/>
</dbReference>
<evidence type="ECO:0000256" key="3">
    <source>
        <dbReference type="ARBA" id="ARBA00022777"/>
    </source>
</evidence>
<keyword evidence="2" id="KW-0808">Transferase</keyword>
<dbReference type="InterPro" id="IPR052969">
    <property type="entry name" value="Thr-specific_kinase-like"/>
</dbReference>
<keyword evidence="1" id="KW-0723">Serine/threonine-protein kinase</keyword>
<dbReference type="GO" id="GO:0005524">
    <property type="term" value="F:ATP binding"/>
    <property type="evidence" value="ECO:0007669"/>
    <property type="project" value="InterPro"/>
</dbReference>
<dbReference type="SMART" id="SM00811">
    <property type="entry name" value="Alpha_kinase"/>
    <property type="match status" value="1"/>
</dbReference>
<dbReference type="Gene3D" id="3.30.200.20">
    <property type="entry name" value="Phosphorylase Kinase, domain 1"/>
    <property type="match status" value="1"/>
</dbReference>
<dbReference type="InterPro" id="IPR011009">
    <property type="entry name" value="Kinase-like_dom_sf"/>
</dbReference>
<comment type="caution">
    <text evidence="6">The sequence shown here is derived from an EMBL/GenBank/DDBJ whole genome shotgun (WGS) entry which is preliminary data.</text>
</comment>
<sequence length="559" mass="63708">MSKNENTQSSSTSSTSSIPPSLISDLGRLNLTEERLRRYSDEANALISSTNETELRTEARFLREKAISKVLGNIKRSMEVDLCFVLDCTGSMEPHIAAAKDCISHVLNYIIHTNPSIKFRVGFCGYRDHNNKSDRLQIFDFTGQYERFTQYMHNVIPASSQNNDAPEDVLGGLDAAITQMDWQNSTRVLLHIGDCPPHGRRFTDLEDNYPDGDPNGLTAENVLEKMQSKNVLYFFGKITDHTEKMLQIFRTIIGEFPVFDLVGGDPTELIDKFINAASSSITIAVSLTSVIGNNSKDIYALQQRRLDMDQNEPNWDILPLQNGVIMWYRIPETPNNLKNPKYFNKSNLSSKSFSFKIASQPFSAGVEKYAYFARDIKSNPVKEMVMKEYLKMGERNNPLEKYLEAVEVSTIAYFLSTKFNLIAEQKKVNISKVNYLKVKLLRCSTIDVRTRYYAIEPKLNAEYKRFNVNTGVITKLRYTLEAFAHFTFEYTEGYLVVYDLQGIELNDEFLLTDPAIHCIDPLRFGGTNLGKDGINQCFLANHRCNDICKKLKLSRINNL</sequence>
<organism evidence="6 8">
    <name type="scientific">Rhizophagus clarus</name>
    <dbReference type="NCBI Taxonomy" id="94130"/>
    <lineage>
        <taxon>Eukaryota</taxon>
        <taxon>Fungi</taxon>
        <taxon>Fungi incertae sedis</taxon>
        <taxon>Mucoromycota</taxon>
        <taxon>Glomeromycotina</taxon>
        <taxon>Glomeromycetes</taxon>
        <taxon>Glomerales</taxon>
        <taxon>Glomeraceae</taxon>
        <taxon>Rhizophagus</taxon>
    </lineage>
</organism>
<dbReference type="SUPFAM" id="SSF53300">
    <property type="entry name" value="vWA-like"/>
    <property type="match status" value="1"/>
</dbReference>
<evidence type="ECO:0000259" key="5">
    <source>
        <dbReference type="PROSITE" id="PS51158"/>
    </source>
</evidence>
<evidence type="ECO:0000313" key="8">
    <source>
        <dbReference type="Proteomes" id="UP000247702"/>
    </source>
</evidence>
<dbReference type="EMBL" id="BEXD01003970">
    <property type="protein sequence ID" value="GBC04853.1"/>
    <property type="molecule type" value="Genomic_DNA"/>
</dbReference>
<evidence type="ECO:0000313" key="7">
    <source>
        <dbReference type="EMBL" id="GES92499.1"/>
    </source>
</evidence>
<evidence type="ECO:0000256" key="2">
    <source>
        <dbReference type="ARBA" id="ARBA00022679"/>
    </source>
</evidence>
<dbReference type="SUPFAM" id="SSF56112">
    <property type="entry name" value="Protein kinase-like (PK-like)"/>
    <property type="match status" value="1"/>
</dbReference>
<dbReference type="OrthoDB" id="301415at2759"/>
<dbReference type="InterPro" id="IPR036465">
    <property type="entry name" value="vWFA_dom_sf"/>
</dbReference>
<dbReference type="Gene3D" id="3.20.200.10">
    <property type="entry name" value="MHCK/EF2 kinase"/>
    <property type="match status" value="1"/>
</dbReference>
<proteinExistence type="predicted"/>
<dbReference type="PANTHER" id="PTHR47763:SF4">
    <property type="entry name" value="ALPHA-PROTEIN KINASE VWKA"/>
    <property type="match status" value="1"/>
</dbReference>
<dbReference type="Pfam" id="PF02816">
    <property type="entry name" value="Alpha_kinase"/>
    <property type="match status" value="1"/>
</dbReference>
<evidence type="ECO:0000313" key="6">
    <source>
        <dbReference type="EMBL" id="GBC04853.1"/>
    </source>
</evidence>
<dbReference type="AlphaFoldDB" id="A0A2Z6RVG9"/>
<dbReference type="PANTHER" id="PTHR47763">
    <property type="entry name" value="ALPHA-PROTEIN KINASE VWKA"/>
    <property type="match status" value="1"/>
</dbReference>
<protein>
    <submittedName>
        <fullName evidence="7">Kinase-like domain-containing protein</fullName>
    </submittedName>
</protein>
<keyword evidence="8" id="KW-1185">Reference proteome</keyword>
<dbReference type="STRING" id="94130.A0A2Z6RVG9"/>
<reference evidence="7" key="2">
    <citation type="submission" date="2019-10" db="EMBL/GenBank/DDBJ databases">
        <title>Conservation and host-specific expression of non-tandemly repeated heterogenous ribosome RNA gene in arbuscular mycorrhizal fungi.</title>
        <authorList>
            <person name="Maeda T."/>
            <person name="Kobayashi Y."/>
            <person name="Nakagawa T."/>
            <person name="Ezawa T."/>
            <person name="Yamaguchi K."/>
            <person name="Bino T."/>
            <person name="Nishimoto Y."/>
            <person name="Shigenobu S."/>
            <person name="Kawaguchi M."/>
        </authorList>
    </citation>
    <scope>NUCLEOTIDE SEQUENCE</scope>
    <source>
        <strain evidence="7">HR1</strain>
    </source>
</reference>
<dbReference type="GO" id="GO:0004674">
    <property type="term" value="F:protein serine/threonine kinase activity"/>
    <property type="evidence" value="ECO:0007669"/>
    <property type="project" value="UniProtKB-KW"/>
</dbReference>
<accession>A0A2Z6RVG9</accession>
<reference evidence="6 8" key="1">
    <citation type="submission" date="2017-11" db="EMBL/GenBank/DDBJ databases">
        <title>The genome of Rhizophagus clarus HR1 reveals common genetic basis of auxotrophy among arbuscular mycorrhizal fungi.</title>
        <authorList>
            <person name="Kobayashi Y."/>
        </authorList>
    </citation>
    <scope>NUCLEOTIDE SEQUENCE [LARGE SCALE GENOMIC DNA]</scope>
    <source>
        <strain evidence="6 8">HR1</strain>
    </source>
</reference>
<gene>
    <name evidence="7" type="ORF">RCL2_001927600</name>
    <name evidence="6" type="ORF">RclHR1_00590039</name>
</gene>
<evidence type="ECO:0000256" key="1">
    <source>
        <dbReference type="ARBA" id="ARBA00022527"/>
    </source>
</evidence>
<dbReference type="CDD" id="cd16970">
    <property type="entry name" value="Alpha_kinase_VwkA_like"/>
    <property type="match status" value="1"/>
</dbReference>
<feature type="domain" description="Alpha-type protein kinase" evidence="5">
    <location>
        <begin position="334"/>
        <end position="556"/>
    </location>
</feature>
<feature type="region of interest" description="Disordered" evidence="4">
    <location>
        <begin position="1"/>
        <end position="21"/>
    </location>
</feature>
<keyword evidence="3 7" id="KW-0418">Kinase</keyword>
<evidence type="ECO:0000256" key="4">
    <source>
        <dbReference type="SAM" id="MobiDB-lite"/>
    </source>
</evidence>
<feature type="compositionally biased region" description="Low complexity" evidence="4">
    <location>
        <begin position="9"/>
        <end position="21"/>
    </location>
</feature>
<dbReference type="Proteomes" id="UP000247702">
    <property type="component" value="Unassembled WGS sequence"/>
</dbReference>
<name>A0A2Z6RVG9_9GLOM</name>